<evidence type="ECO:0000256" key="2">
    <source>
        <dbReference type="ARBA" id="ARBA00022737"/>
    </source>
</evidence>
<dbReference type="Gene3D" id="3.20.20.210">
    <property type="match status" value="1"/>
</dbReference>
<dbReference type="GO" id="GO:0042803">
    <property type="term" value="F:protein homodimerization activity"/>
    <property type="evidence" value="ECO:0007669"/>
    <property type="project" value="TreeGrafter"/>
</dbReference>
<feature type="region of interest" description="Disordered" evidence="4">
    <location>
        <begin position="161"/>
        <end position="189"/>
    </location>
</feature>
<comment type="caution">
    <text evidence="5">The sequence shown here is derived from an EMBL/GenBank/DDBJ whole genome shotgun (WGS) entry which is preliminary data.</text>
</comment>
<protein>
    <submittedName>
        <fullName evidence="5">Uncharacterized protein</fullName>
    </submittedName>
</protein>
<evidence type="ECO:0000256" key="3">
    <source>
        <dbReference type="ARBA" id="ARBA00023157"/>
    </source>
</evidence>
<dbReference type="PANTHER" id="PTHR11219">
    <property type="entry name" value="TENEURIN AND N-ACETYLGLUCOSAMINE-1-PHOSPHODIESTER ALPHA-N-ACETYLGLUCOSAMINIDASE"/>
    <property type="match status" value="1"/>
</dbReference>
<keyword evidence="3" id="KW-1015">Disulfide bond</keyword>
<dbReference type="AlphaFoldDB" id="A0A0F8XAF3"/>
<dbReference type="GO" id="GO:0050839">
    <property type="term" value="F:cell adhesion molecule binding"/>
    <property type="evidence" value="ECO:0007669"/>
    <property type="project" value="TreeGrafter"/>
</dbReference>
<gene>
    <name evidence="5" type="ORF">LCGC14_3049430</name>
</gene>
<accession>A0A0F8XAF3</accession>
<dbReference type="GO" id="GO:0043005">
    <property type="term" value="C:neuron projection"/>
    <property type="evidence" value="ECO:0007669"/>
    <property type="project" value="TreeGrafter"/>
</dbReference>
<dbReference type="EMBL" id="LAZR01064227">
    <property type="protein sequence ID" value="KKK57940.1"/>
    <property type="molecule type" value="Genomic_DNA"/>
</dbReference>
<feature type="non-terminal residue" evidence="5">
    <location>
        <position position="304"/>
    </location>
</feature>
<dbReference type="InterPro" id="IPR051216">
    <property type="entry name" value="Teneurin"/>
</dbReference>
<dbReference type="InterPro" id="IPR038071">
    <property type="entry name" value="UROD/MetE-like_sf"/>
</dbReference>
<organism evidence="5">
    <name type="scientific">marine sediment metagenome</name>
    <dbReference type="NCBI Taxonomy" id="412755"/>
    <lineage>
        <taxon>unclassified sequences</taxon>
        <taxon>metagenomes</taxon>
        <taxon>ecological metagenomes</taxon>
    </lineage>
</organism>
<dbReference type="GO" id="GO:0007157">
    <property type="term" value="P:heterophilic cell-cell adhesion via plasma membrane cell adhesion molecules"/>
    <property type="evidence" value="ECO:0007669"/>
    <property type="project" value="TreeGrafter"/>
</dbReference>
<keyword evidence="1" id="KW-0245">EGF-like domain</keyword>
<keyword evidence="2" id="KW-0677">Repeat</keyword>
<evidence type="ECO:0000256" key="4">
    <source>
        <dbReference type="SAM" id="MobiDB-lite"/>
    </source>
</evidence>
<dbReference type="GO" id="GO:0046982">
    <property type="term" value="F:protein heterodimerization activity"/>
    <property type="evidence" value="ECO:0007669"/>
    <property type="project" value="TreeGrafter"/>
</dbReference>
<dbReference type="GO" id="GO:0048666">
    <property type="term" value="P:neuron development"/>
    <property type="evidence" value="ECO:0007669"/>
    <property type="project" value="TreeGrafter"/>
</dbReference>
<dbReference type="PANTHER" id="PTHR11219:SF69">
    <property type="entry name" value="TENEURIN-A"/>
    <property type="match status" value="1"/>
</dbReference>
<feature type="compositionally biased region" description="Acidic residues" evidence="4">
    <location>
        <begin position="172"/>
        <end position="187"/>
    </location>
</feature>
<reference evidence="5" key="1">
    <citation type="journal article" date="2015" name="Nature">
        <title>Complex archaea that bridge the gap between prokaryotes and eukaryotes.</title>
        <authorList>
            <person name="Spang A."/>
            <person name="Saw J.H."/>
            <person name="Jorgensen S.L."/>
            <person name="Zaremba-Niedzwiedzka K."/>
            <person name="Martijn J."/>
            <person name="Lind A.E."/>
            <person name="van Eijk R."/>
            <person name="Schleper C."/>
            <person name="Guy L."/>
            <person name="Ettema T.J."/>
        </authorList>
    </citation>
    <scope>NUCLEOTIDE SEQUENCE</scope>
</reference>
<name>A0A0F8XAF3_9ZZZZ</name>
<evidence type="ECO:0000313" key="5">
    <source>
        <dbReference type="EMBL" id="KKK57940.1"/>
    </source>
</evidence>
<sequence length="304" mass="34913">MTPRERVVAAMNRRVPDRVPVMCQFSFGFMNQQLKDTHISPMEFWMDAEKYAEGLMILRERFNFDGDDDYIEIGQKFTTETEFTVSLWANKREEKAQWIFSNYIGATDRFGILGSGNSFFIFDDINNNGSTTDEAVGIENFEVGKTYWRGSFNHFTPWDFNLADQSDRNPEDQTDPETTENEEDEKNDELACTGSYVKPYQQSFHEDIPITGTDLTLHYSSQRTEGYQHKINFKLLGDTISAGLQEVVAKLEIGGRVFEQSFISLSTGLEAEFYWDGTDIKGNRIKGEALGLISIGYRYQSEYS</sequence>
<dbReference type="SUPFAM" id="SSF51726">
    <property type="entry name" value="UROD/MetE-like"/>
    <property type="match status" value="1"/>
</dbReference>
<proteinExistence type="predicted"/>
<evidence type="ECO:0000256" key="1">
    <source>
        <dbReference type="ARBA" id="ARBA00022536"/>
    </source>
</evidence>